<name>A0A0N0BHU7_9HYME</name>
<evidence type="ECO:0000313" key="1">
    <source>
        <dbReference type="EMBL" id="KOX76761.1"/>
    </source>
</evidence>
<sequence length="87" mass="10133">MESQESHFQNDRHKKHKINLLSCVQYLCFTCKRMIFRHYLIAFQPTNVMFDGSIGLGAAMMLGGVNKQLFLDGRMIALRNIIYLYCV</sequence>
<proteinExistence type="predicted"/>
<evidence type="ECO:0000313" key="2">
    <source>
        <dbReference type="Proteomes" id="UP000053105"/>
    </source>
</evidence>
<reference evidence="1 2" key="1">
    <citation type="submission" date="2015-07" db="EMBL/GenBank/DDBJ databases">
        <title>The genome of Melipona quadrifasciata.</title>
        <authorList>
            <person name="Pan H."/>
            <person name="Kapheim K."/>
        </authorList>
    </citation>
    <scope>NUCLEOTIDE SEQUENCE [LARGE SCALE GENOMIC DNA]</scope>
    <source>
        <strain evidence="1">0111107301</strain>
        <tissue evidence="1">Whole body</tissue>
    </source>
</reference>
<organism evidence="1 2">
    <name type="scientific">Melipona quadrifasciata</name>
    <dbReference type="NCBI Taxonomy" id="166423"/>
    <lineage>
        <taxon>Eukaryota</taxon>
        <taxon>Metazoa</taxon>
        <taxon>Ecdysozoa</taxon>
        <taxon>Arthropoda</taxon>
        <taxon>Hexapoda</taxon>
        <taxon>Insecta</taxon>
        <taxon>Pterygota</taxon>
        <taxon>Neoptera</taxon>
        <taxon>Endopterygota</taxon>
        <taxon>Hymenoptera</taxon>
        <taxon>Apocrita</taxon>
        <taxon>Aculeata</taxon>
        <taxon>Apoidea</taxon>
        <taxon>Anthophila</taxon>
        <taxon>Apidae</taxon>
        <taxon>Melipona</taxon>
    </lineage>
</organism>
<dbReference type="AlphaFoldDB" id="A0A0N0BHU7"/>
<protein>
    <submittedName>
        <fullName evidence="1">Uncharacterized protein</fullName>
    </submittedName>
</protein>
<dbReference type="EMBL" id="KQ435741">
    <property type="protein sequence ID" value="KOX76761.1"/>
    <property type="molecule type" value="Genomic_DNA"/>
</dbReference>
<keyword evidence="2" id="KW-1185">Reference proteome</keyword>
<dbReference type="Proteomes" id="UP000053105">
    <property type="component" value="Unassembled WGS sequence"/>
</dbReference>
<gene>
    <name evidence="1" type="ORF">WN51_11185</name>
</gene>
<accession>A0A0N0BHU7</accession>